<organism evidence="1 2">
    <name type="scientific">Thermogutta terrifontis</name>
    <dbReference type="NCBI Taxonomy" id="1331910"/>
    <lineage>
        <taxon>Bacteria</taxon>
        <taxon>Pseudomonadati</taxon>
        <taxon>Planctomycetota</taxon>
        <taxon>Planctomycetia</taxon>
        <taxon>Pirellulales</taxon>
        <taxon>Thermoguttaceae</taxon>
        <taxon>Thermogutta</taxon>
    </lineage>
</organism>
<dbReference type="KEGG" id="ttf:THTE_1331"/>
<evidence type="ECO:0000313" key="2">
    <source>
        <dbReference type="Proteomes" id="UP000215086"/>
    </source>
</evidence>
<proteinExistence type="predicted"/>
<dbReference type="EMBL" id="CP018477">
    <property type="protein sequence ID" value="ASV73933.1"/>
    <property type="molecule type" value="Genomic_DNA"/>
</dbReference>
<evidence type="ECO:0000313" key="1">
    <source>
        <dbReference type="EMBL" id="ASV73933.1"/>
    </source>
</evidence>
<reference evidence="1 2" key="1">
    <citation type="journal article" name="Front. Microbiol.">
        <title>Sugar Metabolism of the First Thermophilic Planctomycete Thermogutta terrifontis: Comparative Genomic and Transcriptomic Approaches.</title>
        <authorList>
            <person name="Elcheninov A.G."/>
            <person name="Menzel P."/>
            <person name="Gudbergsdottir S.R."/>
            <person name="Slesarev A.I."/>
            <person name="Kadnikov V.V."/>
            <person name="Krogh A."/>
            <person name="Bonch-Osmolovskaya E.A."/>
            <person name="Peng X."/>
            <person name="Kublanov I.V."/>
        </authorList>
    </citation>
    <scope>NUCLEOTIDE SEQUENCE [LARGE SCALE GENOMIC DNA]</scope>
    <source>
        <strain evidence="1 2">R1</strain>
    </source>
</reference>
<name>A0A286RDA5_9BACT</name>
<dbReference type="Proteomes" id="UP000215086">
    <property type="component" value="Chromosome"/>
</dbReference>
<accession>A0A286RDA5</accession>
<gene>
    <name evidence="1" type="ORF">THTE_1331</name>
</gene>
<dbReference type="AlphaFoldDB" id="A0A286RDA5"/>
<protein>
    <submittedName>
        <fullName evidence="1">Uncharacterized protein</fullName>
    </submittedName>
</protein>
<keyword evidence="2" id="KW-1185">Reference proteome</keyword>
<sequence length="37" mass="4234">MKNRQGRTVSFLFASIEWGFFSGKWDQHRGGSAAIEM</sequence>